<dbReference type="SUPFAM" id="SSF56059">
    <property type="entry name" value="Glutathione synthetase ATP-binding domain-like"/>
    <property type="match status" value="1"/>
</dbReference>
<accession>A0A1M6R679</accession>
<dbReference type="Proteomes" id="UP000184510">
    <property type="component" value="Unassembled WGS sequence"/>
</dbReference>
<dbReference type="Pfam" id="PF04305">
    <property type="entry name" value="DUF455"/>
    <property type="match status" value="1"/>
</dbReference>
<dbReference type="InParanoid" id="A0A1M6R679"/>
<dbReference type="PANTHER" id="PTHR42782:SF2">
    <property type="entry name" value="3-OXOACYL-[ACYL-CARRIER-PROTEIN] SYNTHASE-LIKE PROTEIN"/>
    <property type="match status" value="1"/>
</dbReference>
<name>A0A1M6R679_9BACT</name>
<dbReference type="AlphaFoldDB" id="A0A1M6R679"/>
<protein>
    <submittedName>
        <fullName evidence="1">Uncharacterized conserved protein, contains ferritin-like DUF455 domain</fullName>
    </submittedName>
</protein>
<dbReference type="STRING" id="1123071.SAMN02745181_3556"/>
<dbReference type="EMBL" id="FQYR01000007">
    <property type="protein sequence ID" value="SHK27953.1"/>
    <property type="molecule type" value="Genomic_DNA"/>
</dbReference>
<dbReference type="SUPFAM" id="SSF47240">
    <property type="entry name" value="Ferritin-like"/>
    <property type="match status" value="1"/>
</dbReference>
<gene>
    <name evidence="1" type="ORF">SAMN02745181_3556</name>
</gene>
<dbReference type="PANTHER" id="PTHR42782">
    <property type="entry name" value="SI:CH73-314G15.3"/>
    <property type="match status" value="1"/>
</dbReference>
<dbReference type="InterPro" id="IPR009078">
    <property type="entry name" value="Ferritin-like_SF"/>
</dbReference>
<dbReference type="CDD" id="cd00657">
    <property type="entry name" value="Ferritin_like"/>
    <property type="match status" value="1"/>
</dbReference>
<organism evidence="1 2">
    <name type="scientific">Rubritalea squalenifaciens DSM 18772</name>
    <dbReference type="NCBI Taxonomy" id="1123071"/>
    <lineage>
        <taxon>Bacteria</taxon>
        <taxon>Pseudomonadati</taxon>
        <taxon>Verrucomicrobiota</taxon>
        <taxon>Verrucomicrobiia</taxon>
        <taxon>Verrucomicrobiales</taxon>
        <taxon>Rubritaleaceae</taxon>
        <taxon>Rubritalea</taxon>
    </lineage>
</organism>
<evidence type="ECO:0000313" key="1">
    <source>
        <dbReference type="EMBL" id="SHK27953.1"/>
    </source>
</evidence>
<keyword evidence="2" id="KW-1185">Reference proteome</keyword>
<sequence length="678" mass="77804">MSGERELRIVWVRLWRGMELREFAERVLYSESLEEKLLLNPREITDLSPDAGFSMPSGPGRPSELRISEKGVKADFPGLNRLDDDVERGKMLHFLANHELLATELMALVLLKFPNAPKEFRMGVFETLKEEQAHTLMYMRRMRECGVEFGELPVNDYFWRVVAPMESPMDFVSRLSLVFEQANLDYSVFYAKLFREVGDNGTARVLEKIYEDEIGHVGHGLKWFRKWKQEGDTDWESFKKQLYFPLSLVRAKGVAPYNAEGRLRAGLDPEWVEKLEVEEQSRGRTPVIHWFNPNVEGEVLAQKLGKPFQPKRNVVLLEEDLDVLPIAWARRDDVVLVNKMPSRDHLKNLRKWGFAMPEFVVIGEDEDLKQRRIGGLRPWAWGGRASQVMKEFSHDMSSQVQWKWRENFEDRFFSKQLGVKMEELLGGACGQWLEDENEVFEAVQAYAGNALMKAPFSAAGRGHCRVIDGEWTDSMRGWLKRVLSEQGGVVVEPWLDRVMDFSSQYEVKPSGEIKHIGMALVLNDDLGRFRGIEARPRWSHHLDEDLKTFLFRDADVTSLYKEKIPEALAKLLDGSGFVGPIGIDAMVYCDKSGNYVLRPVVEVNSRITMGRVALELLRKTASGLGGRYEILRKSQIEDFDAWLDTLNPGEPKKGFGAGDYIINDSSQAEEFLALWRVS</sequence>
<proteinExistence type="predicted"/>
<dbReference type="InterPro" id="IPR007402">
    <property type="entry name" value="DUF455"/>
</dbReference>
<reference evidence="1 2" key="1">
    <citation type="submission" date="2016-11" db="EMBL/GenBank/DDBJ databases">
        <authorList>
            <person name="Jaros S."/>
            <person name="Januszkiewicz K."/>
            <person name="Wedrychowicz H."/>
        </authorList>
    </citation>
    <scope>NUCLEOTIDE SEQUENCE [LARGE SCALE GENOMIC DNA]</scope>
    <source>
        <strain evidence="1 2">DSM 18772</strain>
    </source>
</reference>
<evidence type="ECO:0000313" key="2">
    <source>
        <dbReference type="Proteomes" id="UP000184510"/>
    </source>
</evidence>